<gene>
    <name evidence="2" type="ORF">SAMN06265373_104451</name>
</gene>
<protein>
    <recommendedName>
        <fullName evidence="4">DUF4405 domain-containing protein</fullName>
    </recommendedName>
</protein>
<keyword evidence="3" id="KW-1185">Reference proteome</keyword>
<sequence length="163" mass="18202">MRVLISTWQRAPYVLIILIALGLGMILLSSEAKSVLAKPLTGFSQQVATGLLLLGLLGYQWVLFFKRVTKDNRNARQAVVRHRWVGTAATLLFAIHAVRFGHVWMSTLSAVVFLVALTGVLNREVLRYRSNMIYLVWLLVHIGLSAALVPLVAVHIWVALAYQ</sequence>
<evidence type="ECO:0000313" key="3">
    <source>
        <dbReference type="Proteomes" id="UP001157961"/>
    </source>
</evidence>
<dbReference type="EMBL" id="FXTY01000004">
    <property type="protein sequence ID" value="SMP23873.1"/>
    <property type="molecule type" value="Genomic_DNA"/>
</dbReference>
<proteinExistence type="predicted"/>
<feature type="transmembrane region" description="Helical" evidence="1">
    <location>
        <begin position="47"/>
        <end position="66"/>
    </location>
</feature>
<feature type="transmembrane region" description="Helical" evidence="1">
    <location>
        <begin position="133"/>
        <end position="160"/>
    </location>
</feature>
<organism evidence="2 3">
    <name type="scientific">Shimia sagamensis</name>
    <dbReference type="NCBI Taxonomy" id="1566352"/>
    <lineage>
        <taxon>Bacteria</taxon>
        <taxon>Pseudomonadati</taxon>
        <taxon>Pseudomonadota</taxon>
        <taxon>Alphaproteobacteria</taxon>
        <taxon>Rhodobacterales</taxon>
        <taxon>Roseobacteraceae</taxon>
    </lineage>
</organism>
<keyword evidence="1" id="KW-1133">Transmembrane helix</keyword>
<evidence type="ECO:0000313" key="2">
    <source>
        <dbReference type="EMBL" id="SMP23873.1"/>
    </source>
</evidence>
<dbReference type="Proteomes" id="UP001157961">
    <property type="component" value="Unassembled WGS sequence"/>
</dbReference>
<keyword evidence="1" id="KW-0472">Membrane</keyword>
<feature type="transmembrane region" description="Helical" evidence="1">
    <location>
        <begin position="103"/>
        <end position="121"/>
    </location>
</feature>
<keyword evidence="1" id="KW-0812">Transmembrane</keyword>
<name>A0ABY1P2K5_9RHOB</name>
<accession>A0ABY1P2K5</accession>
<feature type="transmembrane region" description="Helical" evidence="1">
    <location>
        <begin position="78"/>
        <end position="97"/>
    </location>
</feature>
<evidence type="ECO:0008006" key="4">
    <source>
        <dbReference type="Google" id="ProtNLM"/>
    </source>
</evidence>
<comment type="caution">
    <text evidence="2">The sequence shown here is derived from an EMBL/GenBank/DDBJ whole genome shotgun (WGS) entry which is preliminary data.</text>
</comment>
<evidence type="ECO:0000256" key="1">
    <source>
        <dbReference type="SAM" id="Phobius"/>
    </source>
</evidence>
<dbReference type="RefSeq" id="WP_283426390.1">
    <property type="nucleotide sequence ID" value="NZ_FXTY01000004.1"/>
</dbReference>
<reference evidence="2 3" key="1">
    <citation type="submission" date="2017-05" db="EMBL/GenBank/DDBJ databases">
        <authorList>
            <person name="Varghese N."/>
            <person name="Submissions S."/>
        </authorList>
    </citation>
    <scope>NUCLEOTIDE SEQUENCE [LARGE SCALE GENOMIC DNA]</scope>
    <source>
        <strain evidence="2 3">DSM 29734</strain>
    </source>
</reference>